<gene>
    <name evidence="5" type="ORF">NM203_27095</name>
</gene>
<dbReference type="Gene3D" id="3.40.50.720">
    <property type="entry name" value="NAD(P)-binding Rossmann-like Domain"/>
    <property type="match status" value="1"/>
</dbReference>
<keyword evidence="6" id="KW-1185">Reference proteome</keyword>
<dbReference type="RefSeq" id="WP_255063707.1">
    <property type="nucleotide sequence ID" value="NZ_JANDBD010000013.1"/>
</dbReference>
<evidence type="ECO:0000259" key="4">
    <source>
        <dbReference type="Pfam" id="PF21761"/>
    </source>
</evidence>
<dbReference type="InterPro" id="IPR006115">
    <property type="entry name" value="6PGDH_NADP-bd"/>
</dbReference>
<dbReference type="Pfam" id="PF03446">
    <property type="entry name" value="NAD_binding_2"/>
    <property type="match status" value="1"/>
</dbReference>
<name>A0ABT1MDJ2_9MYCO</name>
<evidence type="ECO:0000313" key="6">
    <source>
        <dbReference type="Proteomes" id="UP001651690"/>
    </source>
</evidence>
<dbReference type="InterPro" id="IPR051265">
    <property type="entry name" value="HIBADH-related_NP60_sf"/>
</dbReference>
<dbReference type="InterPro" id="IPR013328">
    <property type="entry name" value="6PGD_dom2"/>
</dbReference>
<proteinExistence type="inferred from homology"/>
<evidence type="ECO:0000256" key="2">
    <source>
        <dbReference type="ARBA" id="ARBA00023002"/>
    </source>
</evidence>
<dbReference type="InterPro" id="IPR048666">
    <property type="entry name" value="RedAm-like_C"/>
</dbReference>
<dbReference type="EMBL" id="JANDBD010000013">
    <property type="protein sequence ID" value="MCP9275862.1"/>
    <property type="molecule type" value="Genomic_DNA"/>
</dbReference>
<sequence>MSSSVSFLGTGAMGSALAGASATGGRTVTVWNRDRTKADDLAGVTVADSPADAIRASDVVVVCLLDHASVHAVLDPVAHAIRGRHVVNVTTTTPAEARALADWTRNLGADYLDGGVMAVPELIGTPAGEVLYSGSAEVFDAHRGLLESWCRAEYLGFDAGAAALYDLALLAGMYSMFAGFFHGAAMVGTAGVSATEFAGRATPWLQAMADSLTDFAAVVDAGDYGAAGQQSLYFSDPRYIVTASRDAGVRTDLIDAVRALVLRQIDAGHGADGFARVIESFRGAA</sequence>
<comment type="similarity">
    <text evidence="1">Belongs to the HIBADH-related family.</text>
</comment>
<dbReference type="Proteomes" id="UP001651690">
    <property type="component" value="Unassembled WGS sequence"/>
</dbReference>
<dbReference type="InterPro" id="IPR036291">
    <property type="entry name" value="NAD(P)-bd_dom_sf"/>
</dbReference>
<comment type="caution">
    <text evidence="5">The sequence shown here is derived from an EMBL/GenBank/DDBJ whole genome shotgun (WGS) entry which is preliminary data.</text>
</comment>
<dbReference type="SUPFAM" id="SSF51735">
    <property type="entry name" value="NAD(P)-binding Rossmann-fold domains"/>
    <property type="match status" value="1"/>
</dbReference>
<evidence type="ECO:0000313" key="5">
    <source>
        <dbReference type="EMBL" id="MCP9275862.1"/>
    </source>
</evidence>
<dbReference type="InterPro" id="IPR015815">
    <property type="entry name" value="HIBADH-related"/>
</dbReference>
<feature type="domain" description="6-phosphogluconate dehydrogenase NADP-binding" evidence="3">
    <location>
        <begin position="5"/>
        <end position="150"/>
    </location>
</feature>
<organism evidence="5 6">
    <name type="scientific">Mycolicibacterium arenosum</name>
    <dbReference type="NCBI Taxonomy" id="2952157"/>
    <lineage>
        <taxon>Bacteria</taxon>
        <taxon>Bacillati</taxon>
        <taxon>Actinomycetota</taxon>
        <taxon>Actinomycetes</taxon>
        <taxon>Mycobacteriales</taxon>
        <taxon>Mycobacteriaceae</taxon>
        <taxon>Mycolicibacterium</taxon>
    </lineage>
</organism>
<evidence type="ECO:0000259" key="3">
    <source>
        <dbReference type="Pfam" id="PF03446"/>
    </source>
</evidence>
<dbReference type="PANTHER" id="PTHR43580:SF2">
    <property type="entry name" value="CYTOKINE-LIKE NUCLEAR FACTOR N-PAC"/>
    <property type="match status" value="1"/>
</dbReference>
<keyword evidence="2" id="KW-0560">Oxidoreductase</keyword>
<dbReference type="Gene3D" id="1.10.1040.10">
    <property type="entry name" value="N-(1-d-carboxylethyl)-l-norvaline Dehydrogenase, domain 2"/>
    <property type="match status" value="1"/>
</dbReference>
<dbReference type="PIRSF" id="PIRSF000103">
    <property type="entry name" value="HIBADH"/>
    <property type="match status" value="1"/>
</dbReference>
<reference evidence="5 6" key="1">
    <citation type="submission" date="2022-06" db="EMBL/GenBank/DDBJ databases">
        <title>Mycolicibacterium sp. CAU 1645 isolated from seawater.</title>
        <authorList>
            <person name="Kim W."/>
        </authorList>
    </citation>
    <scope>NUCLEOTIDE SEQUENCE [LARGE SCALE GENOMIC DNA]</scope>
    <source>
        <strain evidence="5 6">CAU 1645</strain>
    </source>
</reference>
<accession>A0ABT1MDJ2</accession>
<protein>
    <submittedName>
        <fullName evidence="5">NAD(P)-binding domain-containing protein</fullName>
    </submittedName>
</protein>
<dbReference type="Pfam" id="PF21761">
    <property type="entry name" value="RedAm-like_C"/>
    <property type="match status" value="1"/>
</dbReference>
<evidence type="ECO:0000256" key="1">
    <source>
        <dbReference type="ARBA" id="ARBA00009080"/>
    </source>
</evidence>
<dbReference type="PANTHER" id="PTHR43580">
    <property type="entry name" value="OXIDOREDUCTASE GLYR1-RELATED"/>
    <property type="match status" value="1"/>
</dbReference>
<feature type="domain" description="NADPH-dependent reductive aminase-like C-terminal" evidence="4">
    <location>
        <begin position="158"/>
        <end position="282"/>
    </location>
</feature>